<keyword evidence="1" id="KW-1133">Transmembrane helix</keyword>
<protein>
    <submittedName>
        <fullName evidence="2">Uncharacterized protein</fullName>
    </submittedName>
</protein>
<dbReference type="Proteomes" id="UP000887458">
    <property type="component" value="Unassembled WGS sequence"/>
</dbReference>
<evidence type="ECO:0000256" key="1">
    <source>
        <dbReference type="SAM" id="Phobius"/>
    </source>
</evidence>
<organism evidence="2 3">
    <name type="scientific">Dermatophagoides pteronyssinus</name>
    <name type="common">European house dust mite</name>
    <dbReference type="NCBI Taxonomy" id="6956"/>
    <lineage>
        <taxon>Eukaryota</taxon>
        <taxon>Metazoa</taxon>
        <taxon>Ecdysozoa</taxon>
        <taxon>Arthropoda</taxon>
        <taxon>Chelicerata</taxon>
        <taxon>Arachnida</taxon>
        <taxon>Acari</taxon>
        <taxon>Acariformes</taxon>
        <taxon>Sarcoptiformes</taxon>
        <taxon>Astigmata</taxon>
        <taxon>Psoroptidia</taxon>
        <taxon>Analgoidea</taxon>
        <taxon>Pyroglyphidae</taxon>
        <taxon>Dermatophagoidinae</taxon>
        <taxon>Dermatophagoides</taxon>
    </lineage>
</organism>
<name>A0ABQ8IXK4_DERPT</name>
<keyword evidence="1" id="KW-0472">Membrane</keyword>
<keyword evidence="1" id="KW-0812">Transmembrane</keyword>
<feature type="transmembrane region" description="Helical" evidence="1">
    <location>
        <begin position="34"/>
        <end position="65"/>
    </location>
</feature>
<evidence type="ECO:0000313" key="3">
    <source>
        <dbReference type="Proteomes" id="UP000887458"/>
    </source>
</evidence>
<gene>
    <name evidence="2" type="ORF">DERP_014287</name>
</gene>
<reference evidence="2 3" key="2">
    <citation type="journal article" date="2022" name="Mol. Biol. Evol.">
        <title>Comparative Genomics Reveals Insights into the Divergent Evolution of Astigmatic Mites and Household Pest Adaptations.</title>
        <authorList>
            <person name="Xiong Q."/>
            <person name="Wan A.T."/>
            <person name="Liu X."/>
            <person name="Fung C.S."/>
            <person name="Xiao X."/>
            <person name="Malainual N."/>
            <person name="Hou J."/>
            <person name="Wang L."/>
            <person name="Wang M."/>
            <person name="Yang K.Y."/>
            <person name="Cui Y."/>
            <person name="Leung E.L."/>
            <person name="Nong W."/>
            <person name="Shin S.K."/>
            <person name="Au S.W."/>
            <person name="Jeong K.Y."/>
            <person name="Chew F.T."/>
            <person name="Hui J.H."/>
            <person name="Leung T.F."/>
            <person name="Tungtrongchitr A."/>
            <person name="Zhong N."/>
            <person name="Liu Z."/>
            <person name="Tsui S.K."/>
        </authorList>
    </citation>
    <scope>NUCLEOTIDE SEQUENCE [LARGE SCALE GENOMIC DNA]</scope>
    <source>
        <strain evidence="2">Derp</strain>
    </source>
</reference>
<accession>A0ABQ8IXK4</accession>
<proteinExistence type="predicted"/>
<reference evidence="2 3" key="1">
    <citation type="journal article" date="2018" name="J. Allergy Clin. Immunol.">
        <title>High-quality assembly of Dermatophagoides pteronyssinus genome and transcriptome reveals a wide range of novel allergens.</title>
        <authorList>
            <person name="Liu X.Y."/>
            <person name="Yang K.Y."/>
            <person name="Wang M.Q."/>
            <person name="Kwok J.S."/>
            <person name="Zeng X."/>
            <person name="Yang Z."/>
            <person name="Xiao X.J."/>
            <person name="Lau C.P."/>
            <person name="Li Y."/>
            <person name="Huang Z.M."/>
            <person name="Ba J.G."/>
            <person name="Yim A.K."/>
            <person name="Ouyang C.Y."/>
            <person name="Ngai S.M."/>
            <person name="Chan T.F."/>
            <person name="Leung E.L."/>
            <person name="Liu L."/>
            <person name="Liu Z.G."/>
            <person name="Tsui S.K."/>
        </authorList>
    </citation>
    <scope>NUCLEOTIDE SEQUENCE [LARGE SCALE GENOMIC DNA]</scope>
    <source>
        <strain evidence="2">Derp</strain>
    </source>
</reference>
<keyword evidence="3" id="KW-1185">Reference proteome</keyword>
<evidence type="ECO:0000313" key="2">
    <source>
        <dbReference type="EMBL" id="KAH9414994.1"/>
    </source>
</evidence>
<dbReference type="EMBL" id="NJHN03000101">
    <property type="protein sequence ID" value="KAH9414994.1"/>
    <property type="molecule type" value="Genomic_DNA"/>
</dbReference>
<comment type="caution">
    <text evidence="2">The sequence shown here is derived from an EMBL/GenBank/DDBJ whole genome shotgun (WGS) entry which is preliminary data.</text>
</comment>
<sequence>MARIRHDYYEMNPFYRVILPRWKQYRFRFLSPRLFCMFAIVYIPLFPFSTFFWICISIPILYFIYQNNSFFIDRCDQLLFGVESTTNIADSIPILMIMNCPI</sequence>